<comment type="similarity">
    <text evidence="1 5">Belongs to the sulfatase family.</text>
</comment>
<feature type="modified residue" description="3-oxoalanine (Cys)" evidence="6">
    <location>
        <position position="81"/>
    </location>
</feature>
<dbReference type="GO" id="GO:0005539">
    <property type="term" value="F:glycosaminoglycan binding"/>
    <property type="evidence" value="ECO:0007669"/>
    <property type="project" value="TreeGrafter"/>
</dbReference>
<feature type="chain" id="PRO_5035466524" description="Arylsulfatase" evidence="7">
    <location>
        <begin position="17"/>
        <end position="587"/>
    </location>
</feature>
<keyword evidence="4" id="KW-0325">Glycoprotein</keyword>
<evidence type="ECO:0000256" key="3">
    <source>
        <dbReference type="ARBA" id="ARBA00022801"/>
    </source>
</evidence>
<dbReference type="EMBL" id="JAGMVJ010000009">
    <property type="protein sequence ID" value="KAH7087356.1"/>
    <property type="molecule type" value="Genomic_DNA"/>
</dbReference>
<dbReference type="InterPro" id="IPR017850">
    <property type="entry name" value="Alkaline_phosphatase_core_sf"/>
</dbReference>
<dbReference type="Gene3D" id="3.40.720.10">
    <property type="entry name" value="Alkaline Phosphatase, subunit A"/>
    <property type="match status" value="1"/>
</dbReference>
<comment type="PTM">
    <text evidence="6">The conversion to 3-oxoalanine (also known as C-formylglycine, FGly), of a serine or cysteine residue in prokaryotes and of a cysteine residue in eukaryotes, is critical for catalytic activity.</text>
</comment>
<evidence type="ECO:0000259" key="8">
    <source>
        <dbReference type="Pfam" id="PF00884"/>
    </source>
</evidence>
<dbReference type="GO" id="GO:0004065">
    <property type="term" value="F:arylsulfatase activity"/>
    <property type="evidence" value="ECO:0007669"/>
    <property type="project" value="UniProtKB-UniRule"/>
</dbReference>
<evidence type="ECO:0000256" key="2">
    <source>
        <dbReference type="ARBA" id="ARBA00022729"/>
    </source>
</evidence>
<keyword evidence="10" id="KW-1185">Reference proteome</keyword>
<name>A0A8K0R5Q8_9PLEO</name>
<feature type="signal peptide" evidence="7">
    <location>
        <begin position="1"/>
        <end position="16"/>
    </location>
</feature>
<dbReference type="EC" id="3.1.6.1" evidence="5"/>
<proteinExistence type="inferred from homology"/>
<dbReference type="PROSITE" id="PS00523">
    <property type="entry name" value="SULFATASE_1"/>
    <property type="match status" value="1"/>
</dbReference>
<comment type="caution">
    <text evidence="9">The sequence shown here is derived from an EMBL/GenBank/DDBJ whole genome shotgun (WGS) entry which is preliminary data.</text>
</comment>
<reference evidence="9" key="1">
    <citation type="journal article" date="2021" name="Nat. Commun.">
        <title>Genetic determinants of endophytism in the Arabidopsis root mycobiome.</title>
        <authorList>
            <person name="Mesny F."/>
            <person name="Miyauchi S."/>
            <person name="Thiergart T."/>
            <person name="Pickel B."/>
            <person name="Atanasova L."/>
            <person name="Karlsson M."/>
            <person name="Huettel B."/>
            <person name="Barry K.W."/>
            <person name="Haridas S."/>
            <person name="Chen C."/>
            <person name="Bauer D."/>
            <person name="Andreopoulos W."/>
            <person name="Pangilinan J."/>
            <person name="LaButti K."/>
            <person name="Riley R."/>
            <person name="Lipzen A."/>
            <person name="Clum A."/>
            <person name="Drula E."/>
            <person name="Henrissat B."/>
            <person name="Kohler A."/>
            <person name="Grigoriev I.V."/>
            <person name="Martin F.M."/>
            <person name="Hacquard S."/>
        </authorList>
    </citation>
    <scope>NUCLEOTIDE SEQUENCE</scope>
    <source>
        <strain evidence="9">MPI-SDFR-AT-0120</strain>
    </source>
</reference>
<evidence type="ECO:0000256" key="7">
    <source>
        <dbReference type="SAM" id="SignalP"/>
    </source>
</evidence>
<evidence type="ECO:0000256" key="1">
    <source>
        <dbReference type="ARBA" id="ARBA00008779"/>
    </source>
</evidence>
<dbReference type="InterPro" id="IPR012083">
    <property type="entry name" value="Arylsulfatase"/>
</dbReference>
<keyword evidence="3 5" id="KW-0378">Hydrolase</keyword>
<evidence type="ECO:0000256" key="6">
    <source>
        <dbReference type="PIRSR" id="PIRSR000972-50"/>
    </source>
</evidence>
<organism evidence="9 10">
    <name type="scientific">Paraphoma chrysanthemicola</name>
    <dbReference type="NCBI Taxonomy" id="798071"/>
    <lineage>
        <taxon>Eukaryota</taxon>
        <taxon>Fungi</taxon>
        <taxon>Dikarya</taxon>
        <taxon>Ascomycota</taxon>
        <taxon>Pezizomycotina</taxon>
        <taxon>Dothideomycetes</taxon>
        <taxon>Pleosporomycetidae</taxon>
        <taxon>Pleosporales</taxon>
        <taxon>Pleosporineae</taxon>
        <taxon>Phaeosphaeriaceae</taxon>
        <taxon>Paraphoma</taxon>
    </lineage>
</organism>
<protein>
    <recommendedName>
        <fullName evidence="5">Arylsulfatase</fullName>
        <shortName evidence="5">AS</shortName>
        <ecNumber evidence="5">3.1.6.1</ecNumber>
    </recommendedName>
    <alternativeName>
        <fullName evidence="5">Aryl-sulfate sulphohydrolase</fullName>
    </alternativeName>
</protein>
<dbReference type="GO" id="GO:0018958">
    <property type="term" value="P:phenol-containing compound metabolic process"/>
    <property type="evidence" value="ECO:0007669"/>
    <property type="project" value="InterPro"/>
</dbReference>
<dbReference type="GO" id="GO:0008449">
    <property type="term" value="F:N-acetylglucosamine-6-sulfatase activity"/>
    <property type="evidence" value="ECO:0007669"/>
    <property type="project" value="TreeGrafter"/>
</dbReference>
<dbReference type="OrthoDB" id="96314at2759"/>
<evidence type="ECO:0000313" key="10">
    <source>
        <dbReference type="Proteomes" id="UP000813461"/>
    </source>
</evidence>
<evidence type="ECO:0000256" key="4">
    <source>
        <dbReference type="ARBA" id="ARBA00023180"/>
    </source>
</evidence>
<dbReference type="PIRSF" id="PIRSF000972">
    <property type="entry name" value="Arylsulf_plant"/>
    <property type="match status" value="1"/>
</dbReference>
<gene>
    <name evidence="9" type="ORF">FB567DRAFT_524873</name>
</gene>
<comment type="catalytic activity">
    <reaction evidence="5">
        <text>an aryl sulfate + H2O = a phenol + sulfate + H(+)</text>
        <dbReference type="Rhea" id="RHEA:17261"/>
        <dbReference type="ChEBI" id="CHEBI:15377"/>
        <dbReference type="ChEBI" id="CHEBI:15378"/>
        <dbReference type="ChEBI" id="CHEBI:16189"/>
        <dbReference type="ChEBI" id="CHEBI:33853"/>
        <dbReference type="ChEBI" id="CHEBI:140317"/>
        <dbReference type="EC" id="3.1.6.1"/>
    </reaction>
</comment>
<dbReference type="AlphaFoldDB" id="A0A8K0R5Q8"/>
<dbReference type="InterPro" id="IPR000917">
    <property type="entry name" value="Sulfatase_N"/>
</dbReference>
<keyword evidence="2 7" id="KW-0732">Signal</keyword>
<dbReference type="Proteomes" id="UP000813461">
    <property type="component" value="Unassembled WGS sequence"/>
</dbReference>
<dbReference type="PANTHER" id="PTHR43108">
    <property type="entry name" value="N-ACETYLGLUCOSAMINE-6-SULFATASE FAMILY MEMBER"/>
    <property type="match status" value="1"/>
</dbReference>
<sequence>MVQLPHLLAGFGIVLSAVGTDTNGQQPIGLHQSSARPNVVFILTDDQDLHLNSLDYMPLLQKHLLEQGTFYKRHFCTVALCCPSRVSLWTGKTAHNTNVTDVNPPYGGFPKFVQQGLNENFLPVWLQEAGYNTYYTGKLFNAHTVDNYHSPHVKGFTGSDFLLDPFTYQYLNSTYQRNHDKPVRHVGEHTLDLLAGKAYGFLDDAVKEEKPFFLTIAPVAPHSNVAFNIAQGPIDDLIAEFSPPIPLERHAHLFKEARVPRTQNFNPGESSGVNWVKTLPRQSPENVDYNDHFYRNRLRALQGVDEIIDGVVDRLRKYNILDNTYIIYSTDNGYHIGQHRLQPGKECGFEEDINIPLLIRGPGVPKNVTTDIVTTHTDLAPTFLQLIGAPLRADFDGDVIPTSKHGLARASKKRHEHVNVEYWGFALGEGKDWDGARIHHNNTYKALRVIGEDYNLFYSVWCTNEHELYDLKTDPGQLHNLLGEARTPTLLGLPLHKVAARLDALLFVLKSCKGRTCIEPWRALHPEGNVEKLHDALSPRFDAFYEVQQRKIEYNRCEDGYIVDAEGPQFENDGLVFRHNAHWSNWV</sequence>
<dbReference type="SUPFAM" id="SSF53649">
    <property type="entry name" value="Alkaline phosphatase-like"/>
    <property type="match status" value="1"/>
</dbReference>
<dbReference type="CDD" id="cd16147">
    <property type="entry name" value="G6S"/>
    <property type="match status" value="1"/>
</dbReference>
<accession>A0A8K0R5Q8</accession>
<dbReference type="FunFam" id="3.40.720.10:FF:000051">
    <property type="entry name" value="Arylsulfatase"/>
    <property type="match status" value="1"/>
</dbReference>
<dbReference type="Pfam" id="PF00884">
    <property type="entry name" value="Sulfatase"/>
    <property type="match status" value="1"/>
</dbReference>
<evidence type="ECO:0000313" key="9">
    <source>
        <dbReference type="EMBL" id="KAH7087356.1"/>
    </source>
</evidence>
<evidence type="ECO:0000256" key="5">
    <source>
        <dbReference type="PIRNR" id="PIRNR000972"/>
    </source>
</evidence>
<dbReference type="PANTHER" id="PTHR43108:SF8">
    <property type="entry name" value="SD21168P"/>
    <property type="match status" value="1"/>
</dbReference>
<dbReference type="InterPro" id="IPR024607">
    <property type="entry name" value="Sulfatase_CS"/>
</dbReference>
<feature type="domain" description="Sulfatase N-terminal" evidence="8">
    <location>
        <begin position="37"/>
        <end position="388"/>
    </location>
</feature>